<accession>A0A1M7SSQ7</accession>
<evidence type="ECO:0000256" key="3">
    <source>
        <dbReference type="ARBA" id="ARBA00023180"/>
    </source>
</evidence>
<feature type="domain" description="Cadherin" evidence="5">
    <location>
        <begin position="532"/>
        <end position="643"/>
    </location>
</feature>
<feature type="compositionally biased region" description="Polar residues" evidence="4">
    <location>
        <begin position="3688"/>
        <end position="3706"/>
    </location>
</feature>
<proteinExistence type="predicted"/>
<keyword evidence="1" id="KW-0732">Signal</keyword>
<dbReference type="InterPro" id="IPR051561">
    <property type="entry name" value="FRAS1_ECM"/>
</dbReference>
<feature type="region of interest" description="Disordered" evidence="4">
    <location>
        <begin position="3674"/>
        <end position="3720"/>
    </location>
</feature>
<dbReference type="EMBL" id="FRDI01000004">
    <property type="protein sequence ID" value="SHN61404.1"/>
    <property type="molecule type" value="Genomic_DNA"/>
</dbReference>
<dbReference type="PANTHER" id="PTHR45739:SF8">
    <property type="entry name" value="FRAS1-RELATED EXTRACELLULAR MATRIX PROTEIN 1"/>
    <property type="match status" value="1"/>
</dbReference>
<dbReference type="InterPro" id="IPR039005">
    <property type="entry name" value="CSPG_rpt"/>
</dbReference>
<evidence type="ECO:0000256" key="4">
    <source>
        <dbReference type="SAM" id="MobiDB-lite"/>
    </source>
</evidence>
<feature type="region of interest" description="Disordered" evidence="4">
    <location>
        <begin position="1907"/>
        <end position="1938"/>
    </location>
</feature>
<dbReference type="PROSITE" id="PS51854">
    <property type="entry name" value="CSPG"/>
    <property type="match status" value="2"/>
</dbReference>
<dbReference type="PROSITE" id="PS50268">
    <property type="entry name" value="CADHERIN_2"/>
    <property type="match status" value="1"/>
</dbReference>
<keyword evidence="7" id="KW-1185">Reference proteome</keyword>
<dbReference type="InterPro" id="IPR015919">
    <property type="entry name" value="Cadherin-like_sf"/>
</dbReference>
<evidence type="ECO:0000259" key="5">
    <source>
        <dbReference type="PROSITE" id="PS50268"/>
    </source>
</evidence>
<dbReference type="InterPro" id="IPR002126">
    <property type="entry name" value="Cadherin-like_dom"/>
</dbReference>
<organism evidence="6 7">
    <name type="scientific">Desulfovibrio litoralis DSM 11393</name>
    <dbReference type="NCBI Taxonomy" id="1121455"/>
    <lineage>
        <taxon>Bacteria</taxon>
        <taxon>Pseudomonadati</taxon>
        <taxon>Thermodesulfobacteriota</taxon>
        <taxon>Desulfovibrionia</taxon>
        <taxon>Desulfovibrionales</taxon>
        <taxon>Desulfovibrionaceae</taxon>
        <taxon>Desulfovibrio</taxon>
    </lineage>
</organism>
<dbReference type="GO" id="GO:0007156">
    <property type="term" value="P:homophilic cell adhesion via plasma membrane adhesion molecules"/>
    <property type="evidence" value="ECO:0007669"/>
    <property type="project" value="InterPro"/>
</dbReference>
<sequence>MLFRSYIKKITKLSLSKSSPNKQPLAMHSILLALEPRMVFDASLVAGAEALNNEAHVVNDQPTESHEQTEQTTPFEQTAASSMEITPASGDWNADPELDFSSGTFTVNEDILLTIGDGGITLNDTDSDNFRITIKVDHGTLALDYVAGVIGNQYNFNADKSEVSFEADKETVQKVLNTLKYQANKDYNGTDSLQISVEDGENNWKKTDFTQDITINSVADKPFFIDSTTLQDSTQADEDVQSSLVFNHGTKENPDWKALKIDDADGTSDRYNIELRIKNGTLSGTGLGTGTQDVDSLVYNLNDKTLTEINEILESLKFQGNKDFYGKADFTLSITDTDPTISNDPLVKTFEIDVLAVNDAPVLKPADANDRDNQLTVAETNDNGRLSEGVLTLKNFNIDHDNSSLPNADNKILLFDVDNNLEQLMIKVDSIPQQGTLWRQVGSTWIKLSVGSTFSLMDVYKGNVKYSHNTSLQVNEALDPGSSQDHFNYSIVDGAGGSGSSTMYIALEPVNQGPTLVTDGGIIEAYEGEQGIKFSFSVQDPDQSPSSDYKVHFTELPNEAYGFFWYSVDGLAYEKVTTSTEISLEAVQKGYLRFNHSGKETAIGTFNFKLEVSDDGGGDSNGSKTTACSLSMSILPNNDHPEWNSSVKNLWSDNTHTVTVNDSRKIPINNSFLNAQDSDSSDANITYTVNYNSSVGTLLYDTGQIDGGSGNPIYRVIASGEKVSQADINSGNVSWWFNGDGNQSTDLTFIVRDGSITATPVPNDGDQPLDYPYTGSSASGWEHGQGSHEGAIGTWQETSPGSESYKWVPTLHTLTLVSKDILLTEEIPDNTIVVDPIPNFKSDQNTALVDEGKNTKLTENMLKAWFKDQRNGNTDILPTDPAGNPENLVYRIEGMTEQGHLAISTDGGSTFTILGLYSSFTQQDIINGKVYYIHNGSEIFHDSFNFSLSDGRNEAINTNDNSKLFELKFDIIPLNDTPTASKGTDVTVKEHDQDNAQTTTAGGIATITTSNIVISDVDGTGEKSGIGYATPNDLYIIITQLPTNGTLYLNGTPITALTDLTDLSNIKDGEGYSSWSSNSAMNGITVISLADIKAGKLTYQHNGSENYSDTFSYFVSDNKGIDQAHASEQNGGSVNGSEQAVNIVVTPVNDRPELEQPATPFQLDEGATATITDANIKCVDPDGTPSAIQFIVTEIPKYGELTLNGKVLGVGSVFTQKDINDEKIQYKHNGSEDHTDSFKYKLSDSIYMASDSEASTFEINVTPINDAPTVEVPNIIYVESIAGGVIVGGIKITDPDYGSNNQYDGASDTGIKNDEMTVELTLRDPNGSVLDLSKIELFFWDGTQFIDLNANRNGNTYTLVGSFEQIQTWLSQVKIQAKTDSGTTYDPNGDIHLDITVHDGVYNDTTLSWENANGSGDTNVYRVNGTVKVYISPVNEAPTIKTGSPTSLTTNEDGSAIAVKDGINPIFIEDIDAFSRMGNSITLTVEHGILLVTPISGPSITGRGSNTLTITGTLDQINSVLASLQYKANANYNGLDAIKYIVKDNANSGSISSTFNNENHTAHNEQFRYDTGRKDAGNNIIYGLGVYGIVDIEVKAVNDAPAIKAPQKVFITEPLIFGGVDELGNPARIELSDIDITGSGTYINDTLTLTINVDSGWLELADIDLNGVTRIGAATGYQTLTLQGSLSDLNNALAKLGYSRLNWGDNISVTLTLTLSDVANTNESNGSTDIGSKLTANHTITINCNNNNNAPTIDLPDVTVPEDDVETKIFNGSETITLYDQDTFDGQVFASISVGNGTLNITQTDLINAEFIFSGNPALQDKFSISADGKTIYFKASIDKINAALKEIRYKAPDNYNGKDSVKVYVNDCGLWGDDLGNISVPIPTNPFGLTGTGLASEQTRTINITDVNDAPTSSNTSKNFWDNSGSTQGDLEDTTTPTAKTVNNLFGTMFQDTPDNQKTVNNPTGSEAHNFAGIVITDNTAAPTQGTWQYHDGTNWVDITGVSIASGLYLSKTTEIRFLPNANFNGTPGTLSVRLADDSTNNLSTGNTVDLSGVSSSGGTTRYSASTISLSNYIRPVNDAPVASGSATLANISEDATNSAGNTVSNLFTSNFNDIKDSSFGSSANVLGGVVLVENTTPSSKGIWQYSTNSGSSWTNIPTDLSENSGLFLASNAKIRFVPVADYNGTPEALVAYLADNSTTLPTNATRVNISGLNQGGTTRYSDSSVNLTTTINPVNDAPTLKGGATMPSNTISEDSGATTRMVSDLFNNLFNDSKDDQTTKGGSNPNSFAGIAITAINTSLGTWEYSTNSGMSWTTISGVNEANALFLSSTTIIKFTPAANVNTSGEVNGLTARLVDDSSGTQPVSGTNYDVSNSGGITRYSDVNNAVLWKIDLTPTNDAPTIATGNESVTLNHTEDTTTTKTVDELFKNSFSDAKDNSGGSIANSFMGIIITDNLTTSSQGQWQYYIGSSWVNFPNNISETSGLYLAKNTQIRFAPSPEFNGTIGTLSLNLVENGTTTYATGTQYDVSGINIGGTTQISDNSVTLLGSVTAVNDAPVASNTGDVTMSDIAEDIATASNNGQSLSSLLNGRFSDNKDQILSGSSSNIFDGVAIVNYTAVPSKGQWQYLDGATWKNIPTSTANNAFILLDPNTMLRFNPAANFNGSVPDLKVALIESGNSFTNATSENLSTAWSRGGSSHVSVETITLKQTVTAVNDSPTLSNNNQVNLTSINEDTTSQNNGGSSVASLFSGRFSDIKDNVAGGSEANAFIGIWVDSVATEATKGQWQYYDSSALSWVSITQGMFIRSDVNIRFQPVADYNGQPTAMSVRLVESNIPASQYTNPSQCDLTTGSNYALAALQQNSVNRYTDALNVGITVTAVNDAPIADNSNTVTLGAVNEDSTATGDTVNNLFSSLFDDTKDNVSGGSSSNTLAGIIVKDITQDANKGLWQYSINGTTWINISANMFIQSGHLIRFQPETDFNGTPNNLTVHLVENSGIYSGTLPNSGPGYSLSNTGGSSAISSNFITLTTTVTAINDAPTWDSTAFSPLEGPSGNHFIYGGGLDLDRSNSASSDNFSIPKTVNDLFGSAFNDSKDNITGGSSANTLNGVWVTGISGESTLGTWQYSTDGTTWTNISLANNDALFLASSTFIRFAADITVDLNVGTSPHIGLNVALADSSENITNGTTAADISSNRGGNTAISEKSIPLWLTIHQLNYAPTVSNISSVTTTERSAVNLAPSITVSDSDLDHQTNTENWSGASITLSRNSGANSDDVFTNGSGLSALNQGGQLIIGGHHIGTVTRNSGGVLVLTFNNNATSALIASALQAINYTNTSHNPPASVELKWLVDDGNYEKNGFFHQGDNQPGQSSGKTSTTQVVYITPINDNPTAKDDVAKISSESKQALQGSVIDNDFDYEGAVSVNSSDAHLAKYGTLTINADGSYNYIINSLHPAIAGLKPGESLIETINYTIRDASGALATATLTINIEKPLPPPVIVDESNSQKNKESLPDNNERQHIDNDTTHNTSIAADKPVVREAALFQETLDRSTNHSLISLAQSLRNMESNLERAQIIISGQMGDQMIFSGFEQKFSLPEKLFRHSLAGEQLAYIVSLEDGSPLPEWLHFDIRSLSFYANPDQAMQIPLSIKIIATDRFNNKAVSIFRIYVTKSEKSEILQPDNSQEKTEQATDNPQEKNNTLEGQPIEQNTNEETNTKTEENKAQEISLTLGNLDLASQISMQGQKGLLYKAQESLRNLIEYHG</sequence>
<dbReference type="Proteomes" id="UP000186469">
    <property type="component" value="Unassembled WGS sequence"/>
</dbReference>
<keyword evidence="2" id="KW-0677">Repeat</keyword>
<gene>
    <name evidence="6" type="ORF">SAMN02745728_01220</name>
</gene>
<dbReference type="InterPro" id="IPR010221">
    <property type="entry name" value="VCBS_dom"/>
</dbReference>
<dbReference type="InterPro" id="IPR013783">
    <property type="entry name" value="Ig-like_fold"/>
</dbReference>
<dbReference type="Gene3D" id="2.60.40.10">
    <property type="entry name" value="Immunoglobulins"/>
    <property type="match status" value="2"/>
</dbReference>
<evidence type="ECO:0000256" key="1">
    <source>
        <dbReference type="ARBA" id="ARBA00022729"/>
    </source>
</evidence>
<dbReference type="GO" id="GO:0005509">
    <property type="term" value="F:calcium ion binding"/>
    <property type="evidence" value="ECO:0007669"/>
    <property type="project" value="InterPro"/>
</dbReference>
<feature type="compositionally biased region" description="Basic and acidic residues" evidence="4">
    <location>
        <begin position="3505"/>
        <end position="3523"/>
    </location>
</feature>
<dbReference type="Pfam" id="PF17963">
    <property type="entry name" value="Big_9"/>
    <property type="match status" value="1"/>
</dbReference>
<evidence type="ECO:0000313" key="6">
    <source>
        <dbReference type="EMBL" id="SHN61404.1"/>
    </source>
</evidence>
<feature type="region of interest" description="Disordered" evidence="4">
    <location>
        <begin position="3493"/>
        <end position="3527"/>
    </location>
</feature>
<dbReference type="Pfam" id="PF16184">
    <property type="entry name" value="Cadherin_3"/>
    <property type="match status" value="3"/>
</dbReference>
<evidence type="ECO:0000256" key="2">
    <source>
        <dbReference type="ARBA" id="ARBA00022737"/>
    </source>
</evidence>
<protein>
    <submittedName>
        <fullName evidence="6">VCBS repeat-containing protein</fullName>
    </submittedName>
</protein>
<dbReference type="SUPFAM" id="SSF49313">
    <property type="entry name" value="Cadherin-like"/>
    <property type="match status" value="1"/>
</dbReference>
<dbReference type="STRING" id="1121455.SAMN02745728_01220"/>
<dbReference type="NCBIfam" id="TIGR01965">
    <property type="entry name" value="VCBS_repeat"/>
    <property type="match status" value="1"/>
</dbReference>
<feature type="region of interest" description="Disordered" evidence="4">
    <location>
        <begin position="2234"/>
        <end position="2257"/>
    </location>
</feature>
<dbReference type="OrthoDB" id="5454111at2"/>
<reference evidence="6 7" key="1">
    <citation type="submission" date="2016-12" db="EMBL/GenBank/DDBJ databases">
        <authorList>
            <person name="Song W.-J."/>
            <person name="Kurnit D.M."/>
        </authorList>
    </citation>
    <scope>NUCLEOTIDE SEQUENCE [LARGE SCALE GENOMIC DNA]</scope>
    <source>
        <strain evidence="6 7">DSM 11393</strain>
    </source>
</reference>
<dbReference type="PANTHER" id="PTHR45739">
    <property type="entry name" value="MATRIX PROTEIN, PUTATIVE-RELATED"/>
    <property type="match status" value="1"/>
</dbReference>
<dbReference type="GO" id="GO:0009653">
    <property type="term" value="P:anatomical structure morphogenesis"/>
    <property type="evidence" value="ECO:0007669"/>
    <property type="project" value="TreeGrafter"/>
</dbReference>
<dbReference type="RefSeq" id="WP_072696899.1">
    <property type="nucleotide sequence ID" value="NZ_FRDI01000004.1"/>
</dbReference>
<dbReference type="GO" id="GO:0016020">
    <property type="term" value="C:membrane"/>
    <property type="evidence" value="ECO:0007669"/>
    <property type="project" value="InterPro"/>
</dbReference>
<evidence type="ECO:0000313" key="7">
    <source>
        <dbReference type="Proteomes" id="UP000186469"/>
    </source>
</evidence>
<name>A0A1M7SSQ7_9BACT</name>
<feature type="compositionally biased region" description="Polar residues" evidence="4">
    <location>
        <begin position="2248"/>
        <end position="2257"/>
    </location>
</feature>
<keyword evidence="3" id="KW-0325">Glycoprotein</keyword>